<keyword evidence="3" id="KW-1185">Reference proteome</keyword>
<gene>
    <name evidence="2" type="ORF">D9758_003400</name>
</gene>
<evidence type="ECO:0000313" key="2">
    <source>
        <dbReference type="EMBL" id="KAF5371729.1"/>
    </source>
</evidence>
<dbReference type="AlphaFoldDB" id="A0A8H5GVF9"/>
<dbReference type="InterPro" id="IPR010730">
    <property type="entry name" value="HET"/>
</dbReference>
<feature type="domain" description="Heterokaryon incompatibility" evidence="1">
    <location>
        <begin position="398"/>
        <end position="484"/>
    </location>
</feature>
<evidence type="ECO:0000259" key="1">
    <source>
        <dbReference type="Pfam" id="PF06985"/>
    </source>
</evidence>
<dbReference type="EMBL" id="JAACJM010000007">
    <property type="protein sequence ID" value="KAF5371729.1"/>
    <property type="molecule type" value="Genomic_DNA"/>
</dbReference>
<evidence type="ECO:0000313" key="3">
    <source>
        <dbReference type="Proteomes" id="UP000559256"/>
    </source>
</evidence>
<proteinExistence type="predicted"/>
<protein>
    <recommendedName>
        <fullName evidence="1">Heterokaryon incompatibility domain-containing protein</fullName>
    </recommendedName>
</protein>
<dbReference type="OrthoDB" id="2742418at2759"/>
<dbReference type="Proteomes" id="UP000559256">
    <property type="component" value="Unassembled WGS sequence"/>
</dbReference>
<accession>A0A8H5GVF9</accession>
<dbReference type="PANTHER" id="PTHR10622">
    <property type="entry name" value="HET DOMAIN-CONTAINING PROTEIN"/>
    <property type="match status" value="1"/>
</dbReference>
<dbReference type="Pfam" id="PF06985">
    <property type="entry name" value="HET"/>
    <property type="match status" value="1"/>
</dbReference>
<sequence>MYSSSPGAIDQDTFILPIDKPASSQQSAAIFTFENTVSPKRGIRRFVIDRGRSVVVDCTSATFSSSIMFSTADIIVDNHTSLAHTTITSLHEECSQLRSRLQCLRGFSKYSRLVVNKSTQSGPTEPFIELWDLFALGFLLCHIFDQLPEEKGFNKISYSPSALYTSYSCESEETTLLRRYPDVIDHLPPSAFEDASLTAGGSNSTPPDSESYPIHPPIFTHSELADHPVNEESTQSLDIVFADKSQRQTVNKQTVKDLASRSFSVAKRRIGKATLQHHQRLCSESNTGYSSLTLLGLPYNLQMDITVIITIPFLGGSGSERHITIHCRSKDQCRQWQSMIVKLGEEIMQHDALKVDGAGRRTTGDEDTSTSAKHPLRLIDTRTCKLVDFTENEHIPAYAILSHRWFRDQEVQYEDFLELQPETRKKLGYRRIRGACKQAFLDGHNYIWIDTCCINQNNADEVSRNINSMYFYYHNSTVCYAYLVDVYTPKYKHESSQAGLWSHSKWFTRGWSLQELLAPRKVVFFNADWELIGDKAQLKYSISRLTGIPRSVLDGSSPIEDVNIEERMTWCAGRQTTKPPDLAYCLLGILGVFMVPDYTEDARTAFQRLQRILVRCYPYRFRGFQGDDIYSLLLRENARARIETEQSLITEQNNAVTSYARVFNQDSLMINSDLKHFITTTSTVEVGAFIRSGQGDSTSATSV</sequence>
<dbReference type="PANTHER" id="PTHR10622:SF10">
    <property type="entry name" value="HET DOMAIN-CONTAINING PROTEIN"/>
    <property type="match status" value="1"/>
</dbReference>
<name>A0A8H5GVF9_9AGAR</name>
<comment type="caution">
    <text evidence="2">The sequence shown here is derived from an EMBL/GenBank/DDBJ whole genome shotgun (WGS) entry which is preliminary data.</text>
</comment>
<reference evidence="2 3" key="1">
    <citation type="journal article" date="2020" name="ISME J.">
        <title>Uncovering the hidden diversity of litter-decomposition mechanisms in mushroom-forming fungi.</title>
        <authorList>
            <person name="Floudas D."/>
            <person name="Bentzer J."/>
            <person name="Ahren D."/>
            <person name="Johansson T."/>
            <person name="Persson P."/>
            <person name="Tunlid A."/>
        </authorList>
    </citation>
    <scope>NUCLEOTIDE SEQUENCE [LARGE SCALE GENOMIC DNA]</scope>
    <source>
        <strain evidence="2 3">CBS 291.85</strain>
    </source>
</reference>
<organism evidence="2 3">
    <name type="scientific">Tetrapyrgos nigripes</name>
    <dbReference type="NCBI Taxonomy" id="182062"/>
    <lineage>
        <taxon>Eukaryota</taxon>
        <taxon>Fungi</taxon>
        <taxon>Dikarya</taxon>
        <taxon>Basidiomycota</taxon>
        <taxon>Agaricomycotina</taxon>
        <taxon>Agaricomycetes</taxon>
        <taxon>Agaricomycetidae</taxon>
        <taxon>Agaricales</taxon>
        <taxon>Marasmiineae</taxon>
        <taxon>Marasmiaceae</taxon>
        <taxon>Tetrapyrgos</taxon>
    </lineage>
</organism>